<reference evidence="1 2" key="1">
    <citation type="submission" date="2022-05" db="EMBL/GenBank/DDBJ databases">
        <authorList>
            <consortium name="Genoscope - CEA"/>
            <person name="William W."/>
        </authorList>
    </citation>
    <scope>NUCLEOTIDE SEQUENCE [LARGE SCALE GENOMIC DNA]</scope>
</reference>
<dbReference type="EMBL" id="CALNXI010000447">
    <property type="protein sequence ID" value="CAH3027335.1"/>
    <property type="molecule type" value="Genomic_DNA"/>
</dbReference>
<name>A0ABN8MCW9_9CNID</name>
<protein>
    <recommendedName>
        <fullName evidence="3">MULE transposase domain-containing protein</fullName>
    </recommendedName>
</protein>
<sequence length="121" mass="13811">MSGRKKKDYCKIPEVLKEVLDLLPSSLSLKRITIDFEKALWSAIGQLLPDVDIRGCAFHMTQALWRKVMTHILTNEEQDQFRLISLFFFPRFKSSGYRVRTAMIPVPTKNDGLALLTGPGD</sequence>
<keyword evidence="2" id="KW-1185">Reference proteome</keyword>
<accession>A0ABN8MCW9</accession>
<evidence type="ECO:0000313" key="1">
    <source>
        <dbReference type="EMBL" id="CAH3027335.1"/>
    </source>
</evidence>
<evidence type="ECO:0008006" key="3">
    <source>
        <dbReference type="Google" id="ProtNLM"/>
    </source>
</evidence>
<comment type="caution">
    <text evidence="1">The sequence shown here is derived from an EMBL/GenBank/DDBJ whole genome shotgun (WGS) entry which is preliminary data.</text>
</comment>
<gene>
    <name evidence="1" type="ORF">PEVE_00031307</name>
</gene>
<organism evidence="1 2">
    <name type="scientific">Porites evermanni</name>
    <dbReference type="NCBI Taxonomy" id="104178"/>
    <lineage>
        <taxon>Eukaryota</taxon>
        <taxon>Metazoa</taxon>
        <taxon>Cnidaria</taxon>
        <taxon>Anthozoa</taxon>
        <taxon>Hexacorallia</taxon>
        <taxon>Scleractinia</taxon>
        <taxon>Fungiina</taxon>
        <taxon>Poritidae</taxon>
        <taxon>Porites</taxon>
    </lineage>
</organism>
<dbReference type="Proteomes" id="UP001159427">
    <property type="component" value="Unassembled WGS sequence"/>
</dbReference>
<proteinExistence type="predicted"/>
<evidence type="ECO:0000313" key="2">
    <source>
        <dbReference type="Proteomes" id="UP001159427"/>
    </source>
</evidence>